<evidence type="ECO:0000313" key="2">
    <source>
        <dbReference type="EMBL" id="KAK6001686.1"/>
    </source>
</evidence>
<keyword evidence="1" id="KW-1133">Transmembrane helix</keyword>
<reference evidence="2 3" key="1">
    <citation type="submission" date="2023-11" db="EMBL/GenBank/DDBJ databases">
        <title>Draft genome sequence and annotation of the polyextremotolerant black yeast-like fungus Aureobasidium pullulans NRRL 62042.</title>
        <authorList>
            <person name="Dielentheis-Frenken M.R.E."/>
            <person name="Wibberg D."/>
            <person name="Blank L.M."/>
            <person name="Tiso T."/>
        </authorList>
    </citation>
    <scope>NUCLEOTIDE SEQUENCE [LARGE SCALE GENOMIC DNA]</scope>
    <source>
        <strain evidence="2 3">NRRL 62042</strain>
    </source>
</reference>
<name>A0ABR0TCM3_AURPU</name>
<proteinExistence type="predicted"/>
<sequence length="76" mass="8377">MADENSRIGLYCGLVALALSSIMIIGIAANTDPEQRRLQELEARDHYAGPHAARIEALRRVVAVADEVHEARCKLH</sequence>
<organism evidence="2 3">
    <name type="scientific">Aureobasidium pullulans</name>
    <name type="common">Black yeast</name>
    <name type="synonym">Pullularia pullulans</name>
    <dbReference type="NCBI Taxonomy" id="5580"/>
    <lineage>
        <taxon>Eukaryota</taxon>
        <taxon>Fungi</taxon>
        <taxon>Dikarya</taxon>
        <taxon>Ascomycota</taxon>
        <taxon>Pezizomycotina</taxon>
        <taxon>Dothideomycetes</taxon>
        <taxon>Dothideomycetidae</taxon>
        <taxon>Dothideales</taxon>
        <taxon>Saccotheciaceae</taxon>
        <taxon>Aureobasidium</taxon>
    </lineage>
</organism>
<dbReference type="Proteomes" id="UP001341245">
    <property type="component" value="Unassembled WGS sequence"/>
</dbReference>
<dbReference type="EMBL" id="JASGXD010000013">
    <property type="protein sequence ID" value="KAK6001686.1"/>
    <property type="molecule type" value="Genomic_DNA"/>
</dbReference>
<gene>
    <name evidence="2" type="ORF">QM012_002176</name>
</gene>
<evidence type="ECO:0000256" key="1">
    <source>
        <dbReference type="SAM" id="Phobius"/>
    </source>
</evidence>
<evidence type="ECO:0000313" key="3">
    <source>
        <dbReference type="Proteomes" id="UP001341245"/>
    </source>
</evidence>
<comment type="caution">
    <text evidence="2">The sequence shown here is derived from an EMBL/GenBank/DDBJ whole genome shotgun (WGS) entry which is preliminary data.</text>
</comment>
<feature type="transmembrane region" description="Helical" evidence="1">
    <location>
        <begin position="6"/>
        <end position="29"/>
    </location>
</feature>
<protein>
    <submittedName>
        <fullName evidence="2">Uncharacterized protein</fullName>
    </submittedName>
</protein>
<accession>A0ABR0TCM3</accession>
<keyword evidence="3" id="KW-1185">Reference proteome</keyword>
<keyword evidence="1" id="KW-0812">Transmembrane</keyword>
<keyword evidence="1" id="KW-0472">Membrane</keyword>